<evidence type="ECO:0000313" key="2">
    <source>
        <dbReference type="EMBL" id="APL96679.1"/>
    </source>
</evidence>
<dbReference type="InterPro" id="IPR001896">
    <property type="entry name" value="Plant_vir_prot"/>
</dbReference>
<keyword evidence="1" id="KW-0472">Membrane</keyword>
<keyword evidence="1" id="KW-1133">Transmembrane helix</keyword>
<organism evidence="2">
    <name type="scientific">Potato aucuba mosaic virus</name>
    <name type="common">PAMV</name>
    <dbReference type="NCBI Taxonomy" id="12182"/>
    <lineage>
        <taxon>Viruses</taxon>
        <taxon>Riboviria</taxon>
        <taxon>Orthornavirae</taxon>
        <taxon>Kitrinoviricota</taxon>
        <taxon>Alsuviricetes</taxon>
        <taxon>Tymovirales</taxon>
        <taxon>Alphaflexiviridae</taxon>
        <taxon>Potexvirus</taxon>
        <taxon>Potexvirus marmoraucuba</taxon>
    </lineage>
</organism>
<dbReference type="Pfam" id="PF01307">
    <property type="entry name" value="Plant_vir_prot"/>
    <property type="match status" value="1"/>
</dbReference>
<feature type="transmembrane region" description="Helical" evidence="1">
    <location>
        <begin position="76"/>
        <end position="95"/>
    </location>
</feature>
<feature type="transmembrane region" description="Helical" evidence="1">
    <location>
        <begin position="12"/>
        <end position="30"/>
    </location>
</feature>
<reference evidence="2" key="1">
    <citation type="submission" date="2016-11" db="EMBL/GenBank/DDBJ databases">
        <title>First report of Potato aucuba mosaic virus in Solanum jasminoides in the United Kingdom.</title>
        <authorList>
            <person name="Adrian F."/>
            <person name="Adams I.P."/>
            <person name="Fowkes A."/>
            <person name="Buxton-Kirk A."/>
            <person name="Daly M."/>
            <person name="Jackson L."/>
            <person name="Forde S."/>
            <person name="Ward R."/>
            <person name="Maclvor A."/>
            <person name="Harju V."/>
            <person name="Skelton A."/>
        </authorList>
    </citation>
    <scope>NUCLEOTIDE SEQUENCE</scope>
    <source>
        <strain evidence="2">PAMV-SJ</strain>
    </source>
</reference>
<dbReference type="EMBL" id="KY123701">
    <property type="protein sequence ID" value="APL96679.1"/>
    <property type="molecule type" value="Genomic_RNA"/>
</dbReference>
<evidence type="ECO:0000256" key="1">
    <source>
        <dbReference type="SAM" id="Phobius"/>
    </source>
</evidence>
<accession>A0A1L5BV04</accession>
<proteinExistence type="predicted"/>
<name>A0A1L5BV04_PAMV</name>
<keyword evidence="1" id="KW-0812">Transmembrane</keyword>
<protein>
    <submittedName>
        <fullName evidence="2">12 kDa protein</fullName>
    </submittedName>
</protein>
<organismHost>
    <name type="scientific">Solanum tuberosum</name>
    <name type="common">Potato</name>
    <dbReference type="NCBI Taxonomy" id="4113"/>
</organismHost>
<sequence>MPGLTPPKDYTASVKVLAIAVLTFATIFAIRANHQPQVGDSSHSLPFGGHYKDGTKEVLYYPQNSKVALKGFDNKIVAFVVCLSILIYVSLPRLFASNNVCCTCNSSTVAQ</sequence>